<dbReference type="GO" id="GO:0016020">
    <property type="term" value="C:membrane"/>
    <property type="evidence" value="ECO:0007669"/>
    <property type="project" value="UniProtKB-SubCell"/>
</dbReference>
<sequence>MFISILSRLLSAWFAFLLPCYATFKALSNRPLLEPDLHKLSMYWATIGAFVAFEYTLEWSISWLPFYWELKTLFLLFLSLPQTQGSTYIYTTYLQPFFSKNERDLDAGLVAMQRNVLAFIQAKATSLWDLFWTMATGTHPSNQGPPSAQRTSLPPQLARFVSADTVKSAMAYFSASSSAASAPQQLNVPSQPNSGPSTPGRSTPPPPFPVPQHSYSSGQ</sequence>
<evidence type="ECO:0000313" key="8">
    <source>
        <dbReference type="EMBL" id="KAF5312646.1"/>
    </source>
</evidence>
<comment type="similarity">
    <text evidence="2 6">Belongs to the DP1 family.</text>
</comment>
<comment type="subcellular location">
    <subcellularLocation>
        <location evidence="1 6">Membrane</location>
        <topology evidence="1 6">Multi-pass membrane protein</topology>
    </subcellularLocation>
</comment>
<accession>A0A8H5AXR4</accession>
<protein>
    <recommendedName>
        <fullName evidence="6">Protein YOP1</fullName>
    </recommendedName>
</protein>
<organism evidence="8 9">
    <name type="scientific">Psilocybe cf. subviscida</name>
    <dbReference type="NCBI Taxonomy" id="2480587"/>
    <lineage>
        <taxon>Eukaryota</taxon>
        <taxon>Fungi</taxon>
        <taxon>Dikarya</taxon>
        <taxon>Basidiomycota</taxon>
        <taxon>Agaricomycotina</taxon>
        <taxon>Agaricomycetes</taxon>
        <taxon>Agaricomycetidae</taxon>
        <taxon>Agaricales</taxon>
        <taxon>Agaricineae</taxon>
        <taxon>Strophariaceae</taxon>
        <taxon>Psilocybe</taxon>
    </lineage>
</organism>
<dbReference type="PANTHER" id="PTHR12300:SF161">
    <property type="entry name" value="RECEPTOR EXPRESSION-ENHANCING PROTEIN"/>
    <property type="match status" value="1"/>
</dbReference>
<evidence type="ECO:0000256" key="1">
    <source>
        <dbReference type="ARBA" id="ARBA00004141"/>
    </source>
</evidence>
<reference evidence="8 9" key="1">
    <citation type="journal article" date="2020" name="ISME J.">
        <title>Uncovering the hidden diversity of litter-decomposition mechanisms in mushroom-forming fungi.</title>
        <authorList>
            <person name="Floudas D."/>
            <person name="Bentzer J."/>
            <person name="Ahren D."/>
            <person name="Johansson T."/>
            <person name="Persson P."/>
            <person name="Tunlid A."/>
        </authorList>
    </citation>
    <scope>NUCLEOTIDE SEQUENCE [LARGE SCALE GENOMIC DNA]</scope>
    <source>
        <strain evidence="8 9">CBS 101986</strain>
    </source>
</reference>
<dbReference type="EMBL" id="JAACJJ010000056">
    <property type="protein sequence ID" value="KAF5312646.1"/>
    <property type="molecule type" value="Genomic_DNA"/>
</dbReference>
<evidence type="ECO:0000256" key="2">
    <source>
        <dbReference type="ARBA" id="ARBA00008573"/>
    </source>
</evidence>
<feature type="compositionally biased region" description="Low complexity" evidence="7">
    <location>
        <begin position="192"/>
        <end position="201"/>
    </location>
</feature>
<dbReference type="AlphaFoldDB" id="A0A8H5AXR4"/>
<dbReference type="OrthoDB" id="434647at2759"/>
<evidence type="ECO:0000256" key="3">
    <source>
        <dbReference type="ARBA" id="ARBA00022692"/>
    </source>
</evidence>
<keyword evidence="5" id="KW-0472">Membrane</keyword>
<comment type="caution">
    <text evidence="8">The sequence shown here is derived from an EMBL/GenBank/DDBJ whole genome shotgun (WGS) entry which is preliminary data.</text>
</comment>
<keyword evidence="3" id="KW-0812">Transmembrane</keyword>
<feature type="region of interest" description="Disordered" evidence="7">
    <location>
        <begin position="178"/>
        <end position="219"/>
    </location>
</feature>
<evidence type="ECO:0000256" key="7">
    <source>
        <dbReference type="SAM" id="MobiDB-lite"/>
    </source>
</evidence>
<keyword evidence="9" id="KW-1185">Reference proteome</keyword>
<dbReference type="PANTHER" id="PTHR12300">
    <property type="entry name" value="HVA22-LIKE PROTEINS"/>
    <property type="match status" value="1"/>
</dbReference>
<evidence type="ECO:0000256" key="6">
    <source>
        <dbReference type="RuleBase" id="RU362006"/>
    </source>
</evidence>
<dbReference type="Proteomes" id="UP000567179">
    <property type="component" value="Unassembled WGS sequence"/>
</dbReference>
<name>A0A8H5AXR4_9AGAR</name>
<dbReference type="InterPro" id="IPR004345">
    <property type="entry name" value="TB2_DP1_HVA22"/>
</dbReference>
<dbReference type="Pfam" id="PF03134">
    <property type="entry name" value="TB2_DP1_HVA22"/>
    <property type="match status" value="1"/>
</dbReference>
<keyword evidence="4" id="KW-1133">Transmembrane helix</keyword>
<evidence type="ECO:0000256" key="5">
    <source>
        <dbReference type="ARBA" id="ARBA00023136"/>
    </source>
</evidence>
<evidence type="ECO:0000313" key="9">
    <source>
        <dbReference type="Proteomes" id="UP000567179"/>
    </source>
</evidence>
<gene>
    <name evidence="8" type="ORF">D9619_002888</name>
</gene>
<proteinExistence type="inferred from homology"/>
<evidence type="ECO:0000256" key="4">
    <source>
        <dbReference type="ARBA" id="ARBA00022989"/>
    </source>
</evidence>